<evidence type="ECO:0000256" key="3">
    <source>
        <dbReference type="ARBA" id="ARBA00022771"/>
    </source>
</evidence>
<dbReference type="PANTHER" id="PTHR24393">
    <property type="entry name" value="ZINC FINGER PROTEIN"/>
    <property type="match status" value="1"/>
</dbReference>
<feature type="region of interest" description="Disordered" evidence="9">
    <location>
        <begin position="569"/>
        <end position="596"/>
    </location>
</feature>
<keyword evidence="4" id="KW-0862">Zinc</keyword>
<keyword evidence="2" id="KW-0677">Repeat</keyword>
<name>A0ABD1FEU5_HYPHA</name>
<proteinExistence type="predicted"/>
<feature type="domain" description="C2H2-type" evidence="10">
    <location>
        <begin position="339"/>
        <end position="362"/>
    </location>
</feature>
<keyword evidence="1" id="KW-0479">Metal-binding</keyword>
<keyword evidence="6" id="KW-0804">Transcription</keyword>
<dbReference type="FunFam" id="3.30.160.60:FF:000621">
    <property type="entry name" value="FLT3-interacting zinc finger 1"/>
    <property type="match status" value="1"/>
</dbReference>
<keyword evidence="7" id="KW-0539">Nucleus</keyword>
<evidence type="ECO:0000256" key="1">
    <source>
        <dbReference type="ARBA" id="ARBA00022723"/>
    </source>
</evidence>
<reference evidence="11 12" key="1">
    <citation type="submission" date="2024-05" db="EMBL/GenBank/DDBJ databases">
        <title>Genetic variation in Jamaican populations of the coffee berry borer (Hypothenemus hampei).</title>
        <authorList>
            <person name="Errbii M."/>
            <person name="Myrie A."/>
        </authorList>
    </citation>
    <scope>NUCLEOTIDE SEQUENCE [LARGE SCALE GENOMIC DNA]</scope>
    <source>
        <strain evidence="11">JA-Hopewell-2020-01-JO</strain>
        <tissue evidence="11">Whole body</tissue>
    </source>
</reference>
<comment type="caution">
    <text evidence="11">The sequence shown here is derived from an EMBL/GenBank/DDBJ whole genome shotgun (WGS) entry which is preliminary data.</text>
</comment>
<dbReference type="PROSITE" id="PS00028">
    <property type="entry name" value="ZINC_FINGER_C2H2_1"/>
    <property type="match status" value="6"/>
</dbReference>
<evidence type="ECO:0000256" key="6">
    <source>
        <dbReference type="ARBA" id="ARBA00023163"/>
    </source>
</evidence>
<evidence type="ECO:0000313" key="12">
    <source>
        <dbReference type="Proteomes" id="UP001566132"/>
    </source>
</evidence>
<evidence type="ECO:0000256" key="8">
    <source>
        <dbReference type="PROSITE-ProRule" id="PRU00042"/>
    </source>
</evidence>
<feature type="domain" description="C2H2-type" evidence="10">
    <location>
        <begin position="462"/>
        <end position="489"/>
    </location>
</feature>
<dbReference type="PANTHER" id="PTHR24393:SF34">
    <property type="entry name" value="PR_SET DOMAIN 13"/>
    <property type="match status" value="1"/>
</dbReference>
<dbReference type="AlphaFoldDB" id="A0ABD1FEU5"/>
<dbReference type="EMBL" id="JBDJPC010000001">
    <property type="protein sequence ID" value="KAL1517782.1"/>
    <property type="molecule type" value="Genomic_DNA"/>
</dbReference>
<dbReference type="InterPro" id="IPR036236">
    <property type="entry name" value="Znf_C2H2_sf"/>
</dbReference>
<evidence type="ECO:0000259" key="10">
    <source>
        <dbReference type="PROSITE" id="PS50157"/>
    </source>
</evidence>
<gene>
    <name evidence="11" type="ORF">ABEB36_001505</name>
</gene>
<accession>A0ABD1FEU5</accession>
<feature type="domain" description="C2H2-type" evidence="10">
    <location>
        <begin position="433"/>
        <end position="461"/>
    </location>
</feature>
<evidence type="ECO:0000256" key="2">
    <source>
        <dbReference type="ARBA" id="ARBA00022737"/>
    </source>
</evidence>
<evidence type="ECO:0000256" key="7">
    <source>
        <dbReference type="ARBA" id="ARBA00023242"/>
    </source>
</evidence>
<organism evidence="11 12">
    <name type="scientific">Hypothenemus hampei</name>
    <name type="common">Coffee berry borer</name>
    <dbReference type="NCBI Taxonomy" id="57062"/>
    <lineage>
        <taxon>Eukaryota</taxon>
        <taxon>Metazoa</taxon>
        <taxon>Ecdysozoa</taxon>
        <taxon>Arthropoda</taxon>
        <taxon>Hexapoda</taxon>
        <taxon>Insecta</taxon>
        <taxon>Pterygota</taxon>
        <taxon>Neoptera</taxon>
        <taxon>Endopterygota</taxon>
        <taxon>Coleoptera</taxon>
        <taxon>Polyphaga</taxon>
        <taxon>Cucujiformia</taxon>
        <taxon>Curculionidae</taxon>
        <taxon>Scolytinae</taxon>
        <taxon>Hypothenemus</taxon>
    </lineage>
</organism>
<evidence type="ECO:0000313" key="11">
    <source>
        <dbReference type="EMBL" id="KAL1517782.1"/>
    </source>
</evidence>
<dbReference type="InterPro" id="IPR013087">
    <property type="entry name" value="Znf_C2H2_type"/>
</dbReference>
<sequence length="631" mass="71875">MNIEDGPNSYLSYLNDSEAPNAYLLENNEVGMCSVEPIFMEDWPQEGLPLLGFPLVLTNNLITEDDNQALTEQMNVTCSNKNQAPIHSIELVDDDIVIAKEAIKVESKNISEEDSSLVKFNTQNLELDEHLLQLTEKQEIATEIAPILIDNSVISSTKKEIVGEVDKLSLNNLFSSVIANKCKHCSFLCEEIEQIKSHIALKHPELYFQLRPNGVSLLNTSAKEKNNESKELTVYVCSECRGICTNKSDLKKHMVQAHGLENEHDNMTETAVVKETDNESAKKTYSTYLDDVHVSLVKKQEKIQQQVKCTIKGCSAGFPNETLKRKHEKLHINDNKSMFKCSECDKNFMLWDITRNHMKTEHGIDFGLIVCPMCNIFKSYRAVLVLKHMTIHGDSKPFLCVYCGKGFRQLAQLKNHEVTHKLPEDMPSWSKVKKCDKCQRFFSNSKSLKIHIKTVHEHFKPFICNICGHKSSRKAMLELHIRQHTASKPHKCNYCQFKTGDPNSLRKHTMKHLGAASYQCPHCPYSCIQASSIKRHLLNKHKEKAGVYSCKYCRFTTINEANWTSHEKNHEASYNDVNNEIRPNEKSTNDNNLQTDEETQSYFLNTESQMEETVDNGGITIPAGLEMPLVS</sequence>
<dbReference type="SMART" id="SM00355">
    <property type="entry name" value="ZnF_C2H2"/>
    <property type="match status" value="11"/>
</dbReference>
<dbReference type="Proteomes" id="UP001566132">
    <property type="component" value="Unassembled WGS sequence"/>
</dbReference>
<feature type="domain" description="C2H2-type" evidence="10">
    <location>
        <begin position="235"/>
        <end position="263"/>
    </location>
</feature>
<keyword evidence="12" id="KW-1185">Reference proteome</keyword>
<evidence type="ECO:0000256" key="5">
    <source>
        <dbReference type="ARBA" id="ARBA00023015"/>
    </source>
</evidence>
<evidence type="ECO:0000256" key="4">
    <source>
        <dbReference type="ARBA" id="ARBA00022833"/>
    </source>
</evidence>
<keyword evidence="3 8" id="KW-0863">Zinc-finger</keyword>
<keyword evidence="5" id="KW-0805">Transcription regulation</keyword>
<feature type="domain" description="C2H2-type" evidence="10">
    <location>
        <begin position="398"/>
        <end position="425"/>
    </location>
</feature>
<dbReference type="Pfam" id="PF00096">
    <property type="entry name" value="zf-C2H2"/>
    <property type="match status" value="3"/>
</dbReference>
<dbReference type="SUPFAM" id="SSF57667">
    <property type="entry name" value="beta-beta-alpha zinc fingers"/>
    <property type="match status" value="5"/>
</dbReference>
<dbReference type="PROSITE" id="PS50157">
    <property type="entry name" value="ZINC_FINGER_C2H2_2"/>
    <property type="match status" value="5"/>
</dbReference>
<dbReference type="Gene3D" id="3.30.160.60">
    <property type="entry name" value="Classic Zinc Finger"/>
    <property type="match status" value="5"/>
</dbReference>
<evidence type="ECO:0000256" key="9">
    <source>
        <dbReference type="SAM" id="MobiDB-lite"/>
    </source>
</evidence>
<protein>
    <recommendedName>
        <fullName evidence="10">C2H2-type domain-containing protein</fullName>
    </recommendedName>
</protein>
<dbReference type="GO" id="GO:0008270">
    <property type="term" value="F:zinc ion binding"/>
    <property type="evidence" value="ECO:0007669"/>
    <property type="project" value="UniProtKB-KW"/>
</dbReference>